<dbReference type="EMBL" id="BSDE01000003">
    <property type="protein sequence ID" value="GLH73128.1"/>
    <property type="molecule type" value="Genomic_DNA"/>
</dbReference>
<keyword evidence="1" id="KW-0805">Transcription regulation</keyword>
<dbReference type="PROSITE" id="PS01124">
    <property type="entry name" value="HTH_ARAC_FAMILY_2"/>
    <property type="match status" value="1"/>
</dbReference>
<evidence type="ECO:0000256" key="1">
    <source>
        <dbReference type="ARBA" id="ARBA00023015"/>
    </source>
</evidence>
<dbReference type="InterPro" id="IPR018060">
    <property type="entry name" value="HTH_AraC"/>
</dbReference>
<dbReference type="InterPro" id="IPR028082">
    <property type="entry name" value="Peripla_BP_I"/>
</dbReference>
<dbReference type="Gene3D" id="1.10.10.60">
    <property type="entry name" value="Homeodomain-like"/>
    <property type="match status" value="1"/>
</dbReference>
<evidence type="ECO:0000313" key="6">
    <source>
        <dbReference type="Proteomes" id="UP001165069"/>
    </source>
</evidence>
<evidence type="ECO:0000256" key="2">
    <source>
        <dbReference type="ARBA" id="ARBA00023125"/>
    </source>
</evidence>
<protein>
    <submittedName>
        <fullName evidence="5">XylR family transcriptional regulator</fullName>
    </submittedName>
</protein>
<dbReference type="SUPFAM" id="SSF46689">
    <property type="entry name" value="Homeodomain-like"/>
    <property type="match status" value="1"/>
</dbReference>
<name>A0ABQ5QEY8_9BACT</name>
<dbReference type="Pfam" id="PF22177">
    <property type="entry name" value="PBP1_XylR"/>
    <property type="match status" value="1"/>
</dbReference>
<dbReference type="InterPro" id="IPR054031">
    <property type="entry name" value="XylR_PBP1"/>
</dbReference>
<keyword evidence="3" id="KW-0804">Transcription</keyword>
<dbReference type="PANTHER" id="PTHR30146">
    <property type="entry name" value="LACI-RELATED TRANSCRIPTIONAL REPRESSOR"/>
    <property type="match status" value="1"/>
</dbReference>
<dbReference type="Pfam" id="PF13377">
    <property type="entry name" value="Peripla_BP_3"/>
    <property type="match status" value="1"/>
</dbReference>
<dbReference type="PROSITE" id="PS00041">
    <property type="entry name" value="HTH_ARAC_FAMILY_1"/>
    <property type="match status" value="1"/>
</dbReference>
<evidence type="ECO:0000256" key="3">
    <source>
        <dbReference type="ARBA" id="ARBA00023163"/>
    </source>
</evidence>
<proteinExistence type="predicted"/>
<dbReference type="InterPro" id="IPR046335">
    <property type="entry name" value="LacI/GalR-like_sensor"/>
</dbReference>
<evidence type="ECO:0000313" key="5">
    <source>
        <dbReference type="EMBL" id="GLH73128.1"/>
    </source>
</evidence>
<reference evidence="5 6" key="1">
    <citation type="journal article" date="2023" name="Antonie Van Leeuwenhoek">
        <title>Mesoterricola silvestris gen. nov., sp. nov., Mesoterricola sediminis sp. nov., Geothrix oryzae sp. nov., Geothrix edaphica sp. nov., Geothrix rubra sp. nov., and Geothrix limicola sp. nov., six novel members of Acidobacteriota isolated from soils.</title>
        <authorList>
            <person name="Itoh H."/>
            <person name="Sugisawa Y."/>
            <person name="Mise K."/>
            <person name="Xu Z."/>
            <person name="Kuniyasu M."/>
            <person name="Ushijima N."/>
            <person name="Kawano K."/>
            <person name="Kobayashi E."/>
            <person name="Shiratori Y."/>
            <person name="Masuda Y."/>
            <person name="Senoo K."/>
        </authorList>
    </citation>
    <scope>NUCLEOTIDE SEQUENCE [LARGE SCALE GENOMIC DNA]</scope>
    <source>
        <strain evidence="5 6">Red804</strain>
    </source>
</reference>
<dbReference type="CDD" id="cd01543">
    <property type="entry name" value="PBP1_XylR"/>
    <property type="match status" value="1"/>
</dbReference>
<dbReference type="Pfam" id="PF12833">
    <property type="entry name" value="HTH_18"/>
    <property type="match status" value="1"/>
</dbReference>
<gene>
    <name evidence="5" type="primary">araC</name>
    <name evidence="5" type="ORF">GETHLI_16300</name>
</gene>
<keyword evidence="6" id="KW-1185">Reference proteome</keyword>
<dbReference type="SUPFAM" id="SSF53822">
    <property type="entry name" value="Periplasmic binding protein-like I"/>
    <property type="match status" value="1"/>
</dbReference>
<accession>A0ABQ5QEY8</accession>
<keyword evidence="2" id="KW-0238">DNA-binding</keyword>
<dbReference type="Proteomes" id="UP001165069">
    <property type="component" value="Unassembled WGS sequence"/>
</dbReference>
<feature type="domain" description="HTH araC/xylS-type" evidence="4">
    <location>
        <begin position="302"/>
        <end position="400"/>
    </location>
</feature>
<sequence>MNCTPRPQASELEGGLLPDPLKTPRIALLVETSLASGRDILCGIAKYARNHGPWALYHEPRSLAEGLPGWLQHWEGDGIIARVQDPALAEAVQATGLPVVDVLGAVPAAGLPLVHVDDRRIAALAAEHLIERGFHHFAFLGIQAENWSEQRLEGFRLALPGPPETVPRFEVPRQLMDRSPWETQMEALARWIVQLPKPIGIMVASDQLGHHLLEACRRARILVPDDVAVVSVDNDETLCEVCNPSLSSIEAGHRLVGYKAAELLDHLLRGGERPTRAERVEPHRVITRASSDVLATSDRQVATALRIIRDLACTGLSASALIARIPTSRSVLQRRFRSETGRSIQQEIIQVRLNHARRLLAETDLPLVEVAERSGFKHREYLGAIFKAHLGKSPAEYRREVAMIGSDGRHYPLSEGG</sequence>
<dbReference type="InterPro" id="IPR009057">
    <property type="entry name" value="Homeodomain-like_sf"/>
</dbReference>
<dbReference type="PANTHER" id="PTHR30146:SF24">
    <property type="entry name" value="XYLOSE OPERON REGULATORY PROTEIN"/>
    <property type="match status" value="1"/>
</dbReference>
<dbReference type="InterPro" id="IPR018062">
    <property type="entry name" value="HTH_AraC-typ_CS"/>
</dbReference>
<evidence type="ECO:0000259" key="4">
    <source>
        <dbReference type="PROSITE" id="PS01124"/>
    </source>
</evidence>
<dbReference type="Gene3D" id="3.40.50.2300">
    <property type="match status" value="2"/>
</dbReference>
<organism evidence="5 6">
    <name type="scientific">Geothrix limicola</name>
    <dbReference type="NCBI Taxonomy" id="2927978"/>
    <lineage>
        <taxon>Bacteria</taxon>
        <taxon>Pseudomonadati</taxon>
        <taxon>Acidobacteriota</taxon>
        <taxon>Holophagae</taxon>
        <taxon>Holophagales</taxon>
        <taxon>Holophagaceae</taxon>
        <taxon>Geothrix</taxon>
    </lineage>
</organism>
<comment type="caution">
    <text evidence="5">The sequence shown here is derived from an EMBL/GenBank/DDBJ whole genome shotgun (WGS) entry which is preliminary data.</text>
</comment>
<dbReference type="SMART" id="SM00342">
    <property type="entry name" value="HTH_ARAC"/>
    <property type="match status" value="1"/>
</dbReference>
<dbReference type="RefSeq" id="WP_285573771.1">
    <property type="nucleotide sequence ID" value="NZ_BSDE01000003.1"/>
</dbReference>